<dbReference type="RefSeq" id="WP_072063761.1">
    <property type="nucleotide sequence ID" value="NZ_CVRY01000003.1"/>
</dbReference>
<protein>
    <submittedName>
        <fullName evidence="2">Stringent starvation protein B</fullName>
    </submittedName>
</protein>
<dbReference type="Proteomes" id="UP000183920">
    <property type="component" value="Unassembled WGS sequence"/>
</dbReference>
<dbReference type="Gene3D" id="2.30.30.220">
    <property type="entry name" value="SspB-like"/>
    <property type="match status" value="1"/>
</dbReference>
<dbReference type="PANTHER" id="PTHR37486">
    <property type="entry name" value="STRINGENT STARVATION PROTEIN B"/>
    <property type="match status" value="1"/>
</dbReference>
<organism evidence="2 3">
    <name type="scientific">Proteus penneri</name>
    <dbReference type="NCBI Taxonomy" id="102862"/>
    <lineage>
        <taxon>Bacteria</taxon>
        <taxon>Pseudomonadati</taxon>
        <taxon>Pseudomonadota</taxon>
        <taxon>Gammaproteobacteria</taxon>
        <taxon>Enterobacterales</taxon>
        <taxon>Morganellaceae</taxon>
        <taxon>Proteus</taxon>
    </lineage>
</organism>
<dbReference type="NCBIfam" id="NF008769">
    <property type="entry name" value="PRK11798.2-5"/>
    <property type="match status" value="1"/>
</dbReference>
<dbReference type="SUPFAM" id="SSF101738">
    <property type="entry name" value="SspB-like"/>
    <property type="match status" value="1"/>
</dbReference>
<dbReference type="GO" id="GO:0005840">
    <property type="term" value="C:ribosome"/>
    <property type="evidence" value="ECO:0007669"/>
    <property type="project" value="TreeGrafter"/>
</dbReference>
<dbReference type="EMBL" id="CVRY01000003">
    <property type="protein sequence ID" value="CRL62067.1"/>
    <property type="molecule type" value="Genomic_DNA"/>
</dbReference>
<sequence length="169" mass="18576">MEIMDMSPRRPHLLRAHYDWIIENDLTPHLVVDVNVVGVQVPMEYAHDGQIVLNISSRAVDDLELTPYQVLFSASFGGIPRKVRVPIAAVMAIYARENGAGMMFEPEPAYESGASLAFAEEEHQESSEAPVGEVLSLVTDKSVSDDATPPDDDPEPPRPTGRPSLRVVK</sequence>
<gene>
    <name evidence="2" type="primary">sspB</name>
    <name evidence="2" type="ORF">BN1804_01791</name>
</gene>
<accession>A0A0G4Q827</accession>
<dbReference type="GO" id="GO:0045732">
    <property type="term" value="P:positive regulation of protein catabolic process"/>
    <property type="evidence" value="ECO:0007669"/>
    <property type="project" value="TreeGrafter"/>
</dbReference>
<name>A0A0G4Q827_9GAMM</name>
<dbReference type="InterPro" id="IPR007481">
    <property type="entry name" value="SspB"/>
</dbReference>
<dbReference type="Pfam" id="PF04386">
    <property type="entry name" value="SspB"/>
    <property type="match status" value="1"/>
</dbReference>
<dbReference type="PANTHER" id="PTHR37486:SF1">
    <property type="entry name" value="STRINGENT STARVATION PROTEIN B"/>
    <property type="match status" value="1"/>
</dbReference>
<dbReference type="InterPro" id="IPR036760">
    <property type="entry name" value="SspB-like_sf"/>
</dbReference>
<evidence type="ECO:0000313" key="2">
    <source>
        <dbReference type="EMBL" id="CRL62067.1"/>
    </source>
</evidence>
<feature type="region of interest" description="Disordered" evidence="1">
    <location>
        <begin position="118"/>
        <end position="169"/>
    </location>
</feature>
<evidence type="ECO:0000313" key="3">
    <source>
        <dbReference type="Proteomes" id="UP000183920"/>
    </source>
</evidence>
<dbReference type="NCBIfam" id="NF008762">
    <property type="entry name" value="PRK11798.1-1"/>
    <property type="match status" value="1"/>
</dbReference>
<dbReference type="PIRSF" id="PIRSF005276">
    <property type="entry name" value="SspB"/>
    <property type="match status" value="1"/>
</dbReference>
<evidence type="ECO:0000256" key="1">
    <source>
        <dbReference type="SAM" id="MobiDB-lite"/>
    </source>
</evidence>
<dbReference type="GO" id="GO:0005829">
    <property type="term" value="C:cytosol"/>
    <property type="evidence" value="ECO:0007669"/>
    <property type="project" value="TreeGrafter"/>
</dbReference>
<proteinExistence type="predicted"/>
<dbReference type="AlphaFoldDB" id="A0A0G4Q827"/>
<dbReference type="NCBIfam" id="NF008763">
    <property type="entry name" value="PRK11798.1-2"/>
    <property type="match status" value="1"/>
</dbReference>
<reference evidence="3" key="1">
    <citation type="submission" date="2015-06" db="EMBL/GenBank/DDBJ databases">
        <authorList>
            <person name="Urmite Genomes"/>
        </authorList>
    </citation>
    <scope>NUCLEOTIDE SEQUENCE [LARGE SCALE GENOMIC DNA]</scope>
    <source>
        <strain evidence="3">CSUR P1867</strain>
    </source>
</reference>